<feature type="domain" description="Helicase ATP-binding" evidence="5">
    <location>
        <begin position="24"/>
        <end position="178"/>
    </location>
</feature>
<evidence type="ECO:0000313" key="8">
    <source>
        <dbReference type="Proteomes" id="UP000243589"/>
    </source>
</evidence>
<gene>
    <name evidence="7" type="primary">hrpB_1</name>
    <name evidence="7" type="ORF">Bravens_00133</name>
</gene>
<dbReference type="Pfam" id="PF08482">
    <property type="entry name" value="HrpB_C"/>
    <property type="match status" value="1"/>
</dbReference>
<proteinExistence type="predicted"/>
<evidence type="ECO:0000256" key="3">
    <source>
        <dbReference type="ARBA" id="ARBA00022806"/>
    </source>
</evidence>
<dbReference type="PIRSF" id="PIRSF005496">
    <property type="entry name" value="ATP_hel_hrpB"/>
    <property type="match status" value="1"/>
</dbReference>
<dbReference type="InterPro" id="IPR010225">
    <property type="entry name" value="HrpB"/>
</dbReference>
<dbReference type="GO" id="GO:0016787">
    <property type="term" value="F:hydrolase activity"/>
    <property type="evidence" value="ECO:0007669"/>
    <property type="project" value="UniProtKB-KW"/>
</dbReference>
<feature type="domain" description="Helicase C-terminal" evidence="6">
    <location>
        <begin position="216"/>
        <end position="377"/>
    </location>
</feature>
<dbReference type="CDD" id="cd18791">
    <property type="entry name" value="SF2_C_RHA"/>
    <property type="match status" value="1"/>
</dbReference>
<dbReference type="PANTHER" id="PTHR43519">
    <property type="entry name" value="ATP-DEPENDENT RNA HELICASE HRPB"/>
    <property type="match status" value="1"/>
</dbReference>
<evidence type="ECO:0000313" key="7">
    <source>
        <dbReference type="EMBL" id="KXZ59663.1"/>
    </source>
</evidence>
<sequence length="813" mass="86650">MSVFDLEAIGRGLPAASLVPRLAESCASGPLRAVVEAPPGTGKTTVVPPAVANLVSGRVVVTQPRRVAARAAADRLADLSGERVGLAVRGEHRRGDRVEFATTGVLLRRLLSDPELSGIDAVVMDEVHERALESDLVFAMLRQLADLRDDLSLVVMSATVDAQMWAGLLGEPDAPAPVLSASAQLFDLKQRWAPGPQALGVRGVEWDFLDHVARVAADEAHEVEHDILVFLPGRREIARVASALASLTDAEVLTLTGSTPAREQRRITSGGGDRQRIVVATNVAESSLTVPGVRTVIDAGLDRQVRLDSVRGMSGLVTVGAAKDSMVQRAGRAARQGPGTVVRCMAEADFAARPAHAPAEITTADLTQAALDLACWGSPRGEGLALPTAPPEPALDQAEAVLTGLGALEAGQPTDLGRRLAAVPADPRLARALFDGADFIGGTAAAQAVAVLASDVRSPGGALWKRYLSVREEAAFRREVGRFASLADAEAGPNLDEAGLAFVTALAFPERIARAVDATTYKLASGTAGELPRDSALRGHEWLAIADISRAGSRAVIGAAVPIDFEQAQLAADSLLDEDDIARFDGTTVRARRVRRFGAIELSSTPVQASAEATRRAVEDAVEARGLAEVFPLTEQAESLRRRMALLHRELGEPWPDVSFEALAANLDWLAGEIPTVAAGRKPDMERALTGLLPWPEAARLDELAPERIQVPSGSRHRVQYPDGDEPPVLAVKLQECFGWKTSPRIVDGRVSVLLHLLSPAARPLAITADLESFWNGAYSDVRAENRGKYRKHPWPEDPWNHVATAKTTRRLE</sequence>
<dbReference type="AlphaFoldDB" id="A0A150HC44"/>
<keyword evidence="8" id="KW-1185">Reference proteome</keyword>
<dbReference type="PANTHER" id="PTHR43519:SF1">
    <property type="entry name" value="ATP-DEPENDENT RNA HELICASE HRPB"/>
    <property type="match status" value="1"/>
</dbReference>
<dbReference type="PROSITE" id="PS51194">
    <property type="entry name" value="HELICASE_CTER"/>
    <property type="match status" value="1"/>
</dbReference>
<organism evidence="7 8">
    <name type="scientific">Brevibacterium ravenspurgense</name>
    <dbReference type="NCBI Taxonomy" id="479117"/>
    <lineage>
        <taxon>Bacteria</taxon>
        <taxon>Bacillati</taxon>
        <taxon>Actinomycetota</taxon>
        <taxon>Actinomycetes</taxon>
        <taxon>Micrococcales</taxon>
        <taxon>Brevibacteriaceae</taxon>
        <taxon>Brevibacterium</taxon>
    </lineage>
</organism>
<dbReference type="PATRIC" id="fig|479117.4.peg.131"/>
<dbReference type="InterPro" id="IPR014001">
    <property type="entry name" value="Helicase_ATP-bd"/>
</dbReference>
<keyword evidence="4" id="KW-0067">ATP-binding</keyword>
<evidence type="ECO:0000256" key="1">
    <source>
        <dbReference type="ARBA" id="ARBA00022741"/>
    </source>
</evidence>
<dbReference type="InterPro" id="IPR027417">
    <property type="entry name" value="P-loop_NTPase"/>
</dbReference>
<dbReference type="GO" id="GO:0003676">
    <property type="term" value="F:nucleic acid binding"/>
    <property type="evidence" value="ECO:0007669"/>
    <property type="project" value="InterPro"/>
</dbReference>
<reference evidence="7 8" key="1">
    <citation type="submission" date="2016-01" db="EMBL/GenBank/DDBJ databases">
        <title>Use of Whole Genome Sequencing to ascertain that Brevibacterium massiliense (Roux, Raoult 2009) is a later heterotypic synonym of Brevibacterium ravenspurgense (Mages 2008).</title>
        <authorList>
            <person name="Bernier A.-M."/>
            <person name="Burdz T."/>
            <person name="Huynh C."/>
            <person name="Pachecho A.L."/>
            <person name="Wiebe D."/>
            <person name="Bonner C."/>
            <person name="Bernard K."/>
        </authorList>
    </citation>
    <scope>NUCLEOTIDE SEQUENCE [LARGE SCALE GENOMIC DNA]</scope>
    <source>
        <strain evidence="7 8">CCUG56047</strain>
    </source>
</reference>
<dbReference type="InterPro" id="IPR001650">
    <property type="entry name" value="Helicase_C-like"/>
</dbReference>
<name>A0A150HC44_9MICO</name>
<dbReference type="Gene3D" id="1.20.120.1080">
    <property type="match status" value="1"/>
</dbReference>
<dbReference type="GO" id="GO:0003724">
    <property type="term" value="F:RNA helicase activity"/>
    <property type="evidence" value="ECO:0007669"/>
    <property type="project" value="UniProtKB-EC"/>
</dbReference>
<evidence type="ECO:0000259" key="6">
    <source>
        <dbReference type="PROSITE" id="PS51194"/>
    </source>
</evidence>
<dbReference type="InterPro" id="IPR011545">
    <property type="entry name" value="DEAD/DEAH_box_helicase_dom"/>
</dbReference>
<keyword evidence="2 7" id="KW-0378">Hydrolase</keyword>
<evidence type="ECO:0000259" key="5">
    <source>
        <dbReference type="PROSITE" id="PS51192"/>
    </source>
</evidence>
<keyword evidence="1" id="KW-0547">Nucleotide-binding</keyword>
<dbReference type="GO" id="GO:0005524">
    <property type="term" value="F:ATP binding"/>
    <property type="evidence" value="ECO:0007669"/>
    <property type="project" value="UniProtKB-KW"/>
</dbReference>
<dbReference type="PROSITE" id="PS51192">
    <property type="entry name" value="HELICASE_ATP_BIND_1"/>
    <property type="match status" value="1"/>
</dbReference>
<keyword evidence="3 7" id="KW-0347">Helicase</keyword>
<evidence type="ECO:0000256" key="2">
    <source>
        <dbReference type="ARBA" id="ARBA00022801"/>
    </source>
</evidence>
<dbReference type="EC" id="3.6.4.13" evidence="7"/>
<protein>
    <submittedName>
        <fullName evidence="7">ATP-dependent RNA helicase HrpB</fullName>
        <ecNumber evidence="7">3.6.4.13</ecNumber>
    </submittedName>
</protein>
<dbReference type="SUPFAM" id="SSF52540">
    <property type="entry name" value="P-loop containing nucleoside triphosphate hydrolases"/>
    <property type="match status" value="1"/>
</dbReference>
<dbReference type="SMART" id="SM00847">
    <property type="entry name" value="HA2"/>
    <property type="match status" value="1"/>
</dbReference>
<dbReference type="EMBL" id="LQQC01000002">
    <property type="protein sequence ID" value="KXZ59663.1"/>
    <property type="molecule type" value="Genomic_DNA"/>
</dbReference>
<comment type="caution">
    <text evidence="7">The sequence shown here is derived from an EMBL/GenBank/DDBJ whole genome shotgun (WGS) entry which is preliminary data.</text>
</comment>
<dbReference type="SMART" id="SM00490">
    <property type="entry name" value="HELICc"/>
    <property type="match status" value="1"/>
</dbReference>
<dbReference type="Gene3D" id="3.40.50.300">
    <property type="entry name" value="P-loop containing nucleotide triphosphate hydrolases"/>
    <property type="match status" value="2"/>
</dbReference>
<evidence type="ECO:0000256" key="4">
    <source>
        <dbReference type="ARBA" id="ARBA00022840"/>
    </source>
</evidence>
<dbReference type="InterPro" id="IPR007502">
    <property type="entry name" value="Helicase-assoc_dom"/>
</dbReference>
<dbReference type="Proteomes" id="UP000243589">
    <property type="component" value="Unassembled WGS sequence"/>
</dbReference>
<dbReference type="NCBIfam" id="TIGR01970">
    <property type="entry name" value="DEAH_box_HrpB"/>
    <property type="match status" value="1"/>
</dbReference>
<dbReference type="RefSeq" id="WP_062019434.1">
    <property type="nucleotide sequence ID" value="NZ_LQQC01000002.1"/>
</dbReference>
<accession>A0A150HC44</accession>
<dbReference type="Pfam" id="PF00271">
    <property type="entry name" value="Helicase_C"/>
    <property type="match status" value="1"/>
</dbReference>
<dbReference type="Pfam" id="PF00270">
    <property type="entry name" value="DEAD"/>
    <property type="match status" value="1"/>
</dbReference>
<dbReference type="InterPro" id="IPR013689">
    <property type="entry name" value="RNA_helicase_ATP-dep_HrpB_C"/>
</dbReference>
<dbReference type="SMART" id="SM00487">
    <property type="entry name" value="DEXDc"/>
    <property type="match status" value="1"/>
</dbReference>